<sequence>MDKNKSLPSTPQYPISGRLRDFIALCPKINTRDSPNTLAATVRNAELRRDNQFKPLGRGENTTRPHNPTSSMNELNAIQNYVIPIKRTPSYLTPSQRLQLRRDQMSNSIVNYRLPGDDRVRSNRQTKNLEFSSNDLDIDAEDDICNVPFAPNHEYAEQGYFKGPREINRYSVNTDSTRSSSIWSHNSVAGRDSTISLDTELSYDFDSNTDSYLRMKCPRHSDLDDISFRLDGNEAAYEYENARQRYRLLTRSLEVIPTHSLESVPESGSISSKHYLDNSKSLSNVLTYTRPTWLPPKSPKDRNKHHKEASKIFRNAMKQVSTEQQKRQNEIKYHLEQREKDIDRWHSLLADDELLQVRHDPQLRDMYWRGIPSSVRATVWTELLSSPSRLNMGDSRWYLNQVDLILCNSDQLTGSGSYAVPSNIKQFDRKIIHDMRSQFGSQLTSEQLANLRKVIWGVIFFMNERYQLLPITRATAQNIRTDYFFPGLLDLTYIVWRNSGDVSSAFVKFCNLFLSPTLADLVAYIGETNDFQRRIIFERSYGNLINRFDSLFDEVAPNLKLHFDTIGLHTKDYLHVLILGFLTQMLSSETCAQIIDIYIIEGVDALLSIIIATFRVYGHKFFGSLSEVKNLLVKGVSSEDEQIGFQSSIRNDMNLEIFSLAKGIVKTTNRI</sequence>
<dbReference type="EMBL" id="JASBWR010000077">
    <property type="protein sequence ID" value="KAJ9098391.1"/>
    <property type="molecule type" value="Genomic_DNA"/>
</dbReference>
<gene>
    <name evidence="1" type="ORF">QFC19_006390</name>
</gene>
<comment type="caution">
    <text evidence="1">The sequence shown here is derived from an EMBL/GenBank/DDBJ whole genome shotgun (WGS) entry which is preliminary data.</text>
</comment>
<keyword evidence="2" id="KW-1185">Reference proteome</keyword>
<protein>
    <submittedName>
        <fullName evidence="1">Uncharacterized protein</fullName>
    </submittedName>
</protein>
<accession>A0ACC2VH31</accession>
<proteinExistence type="predicted"/>
<evidence type="ECO:0000313" key="2">
    <source>
        <dbReference type="Proteomes" id="UP001241377"/>
    </source>
</evidence>
<reference evidence="1" key="1">
    <citation type="submission" date="2023-04" db="EMBL/GenBank/DDBJ databases">
        <title>Draft Genome sequencing of Naganishia species isolated from polar environments using Oxford Nanopore Technology.</title>
        <authorList>
            <person name="Leo P."/>
            <person name="Venkateswaran K."/>
        </authorList>
    </citation>
    <scope>NUCLEOTIDE SEQUENCE</scope>
    <source>
        <strain evidence="1">MNA-CCFEE 5261</strain>
    </source>
</reference>
<name>A0ACC2VH31_9TREE</name>
<organism evidence="1 2">
    <name type="scientific">Naganishia cerealis</name>
    <dbReference type="NCBI Taxonomy" id="610337"/>
    <lineage>
        <taxon>Eukaryota</taxon>
        <taxon>Fungi</taxon>
        <taxon>Dikarya</taxon>
        <taxon>Basidiomycota</taxon>
        <taxon>Agaricomycotina</taxon>
        <taxon>Tremellomycetes</taxon>
        <taxon>Filobasidiales</taxon>
        <taxon>Filobasidiaceae</taxon>
        <taxon>Naganishia</taxon>
    </lineage>
</organism>
<dbReference type="Proteomes" id="UP001241377">
    <property type="component" value="Unassembled WGS sequence"/>
</dbReference>
<evidence type="ECO:0000313" key="1">
    <source>
        <dbReference type="EMBL" id="KAJ9098391.1"/>
    </source>
</evidence>